<dbReference type="Proteomes" id="UP000249610">
    <property type="component" value="Unassembled WGS sequence"/>
</dbReference>
<proteinExistence type="predicted"/>
<keyword evidence="3" id="KW-1185">Reference proteome</keyword>
<gene>
    <name evidence="2" type="ORF">LV83_00509</name>
</gene>
<organism evidence="2 3">
    <name type="scientific">Algoriphagus yeomjeoni</name>
    <dbReference type="NCBI Taxonomy" id="291403"/>
    <lineage>
        <taxon>Bacteria</taxon>
        <taxon>Pseudomonadati</taxon>
        <taxon>Bacteroidota</taxon>
        <taxon>Cytophagia</taxon>
        <taxon>Cytophagales</taxon>
        <taxon>Cyclobacteriaceae</taxon>
        <taxon>Algoriphagus</taxon>
    </lineage>
</organism>
<protein>
    <submittedName>
        <fullName evidence="2">Uncharacterized protein</fullName>
    </submittedName>
</protein>
<dbReference type="OrthoDB" id="827248at2"/>
<name>A0A327PSW4_9BACT</name>
<sequence>MKKLAFLTLAVLGMVLASFTVVQPAMASVDADADEDQTILCRWSEQVHFCLTSAPDGYCAYGGPDCSTTYPVVTP</sequence>
<comment type="caution">
    <text evidence="2">The sequence shown here is derived from an EMBL/GenBank/DDBJ whole genome shotgun (WGS) entry which is preliminary data.</text>
</comment>
<keyword evidence="1" id="KW-0732">Signal</keyword>
<evidence type="ECO:0000256" key="1">
    <source>
        <dbReference type="SAM" id="SignalP"/>
    </source>
</evidence>
<feature type="signal peptide" evidence="1">
    <location>
        <begin position="1"/>
        <end position="27"/>
    </location>
</feature>
<feature type="chain" id="PRO_5016316656" evidence="1">
    <location>
        <begin position="28"/>
        <end position="75"/>
    </location>
</feature>
<dbReference type="EMBL" id="QLLK01000001">
    <property type="protein sequence ID" value="RAI95258.1"/>
    <property type="molecule type" value="Genomic_DNA"/>
</dbReference>
<dbReference type="RefSeq" id="WP_111609940.1">
    <property type="nucleotide sequence ID" value="NZ_QLLK01000001.1"/>
</dbReference>
<reference evidence="2 3" key="1">
    <citation type="submission" date="2018-06" db="EMBL/GenBank/DDBJ databases">
        <title>Genomic Encyclopedia of Archaeal and Bacterial Type Strains, Phase II (KMG-II): from individual species to whole genera.</title>
        <authorList>
            <person name="Goeker M."/>
        </authorList>
    </citation>
    <scope>NUCLEOTIDE SEQUENCE [LARGE SCALE GENOMIC DNA]</scope>
    <source>
        <strain evidence="2 3">DSM 23446</strain>
    </source>
</reference>
<evidence type="ECO:0000313" key="3">
    <source>
        <dbReference type="Proteomes" id="UP000249610"/>
    </source>
</evidence>
<evidence type="ECO:0000313" key="2">
    <source>
        <dbReference type="EMBL" id="RAI95258.1"/>
    </source>
</evidence>
<accession>A0A327PSW4</accession>
<dbReference type="AlphaFoldDB" id="A0A327PSW4"/>